<evidence type="ECO:0000256" key="1">
    <source>
        <dbReference type="SAM" id="SignalP"/>
    </source>
</evidence>
<reference evidence="4" key="1">
    <citation type="journal article" date="2019" name="Int. J. Syst. Evol. Microbiol.">
        <title>The Global Catalogue of Microorganisms (GCM) 10K type strain sequencing project: providing services to taxonomists for standard genome sequencing and annotation.</title>
        <authorList>
            <consortium name="The Broad Institute Genomics Platform"/>
            <consortium name="The Broad Institute Genome Sequencing Center for Infectious Disease"/>
            <person name="Wu L."/>
            <person name="Ma J."/>
        </authorList>
    </citation>
    <scope>NUCLEOTIDE SEQUENCE [LARGE SCALE GENOMIC DNA]</scope>
    <source>
        <strain evidence="4">KCTC 52232</strain>
    </source>
</reference>
<dbReference type="SUPFAM" id="SSF81296">
    <property type="entry name" value="E set domains"/>
    <property type="match status" value="2"/>
</dbReference>
<sequence length="699" mass="73737">MTTFIKKLKLIPVLMAAFLVGVTSCKKNESNPNPTAETPVAKMTGKLDGKDLNVSAANLTTTYYTSSGDAVSSLETSAALDASGSKLNFFIDDLKSGTIAISPKLGSSANPGNPNLKVQATVGTPVQTYVQYYNGGNTYYALSGFVKIEIDQTKGLTVTWEISFKDATGRTFTSTGSFSIPIYTVNPKPKAEVKDPTPVAAKPTIDNIAPSNGIAGDTVSIAGTNFSTALADNLVKFNTVQATVISATATKLMVIAPQGGTSGDLTLKVKNSEQITGPAFNYIIPATFTALTPASGAVGDVITLTGTNFSTTLADNLVTFSGVAGQVKTATATTITVAVPVGAITGAVTVTVKGKRAALAQGFTPTFTVTTTQPPANPTVIVGDPGQAYILNGSYSAFAKASDNEGNLYVVDENQQLYKMSPSGQILKSFTKNDIIFKAMNSYKCIAITSNKKGAIRALFYCPTFPNGQVEMYMVAIGISGTISKEFITTFSDTNVTGMVWDNSNYYVLSSNFNTDDVVKIGGTDGAATQYLKGGANGDFNGNGAYSMDLDGSNNMFVLTYTKGPNSSSIPTKHAIFKFDPNKTKSTILASYNDGYTNGGLDTARFRDIRSLVVSNQDLFVGDNGNFRIRRIALSTKLVTTLAGNGKQFEVSNGNQPLYVGGLLNINMRGSNGLMLNTFSNALYNFSSGQVSFQKFVLN</sequence>
<dbReference type="RefSeq" id="WP_377125065.1">
    <property type="nucleotide sequence ID" value="NZ_JBHUON010000006.1"/>
</dbReference>
<dbReference type="Gene3D" id="2.120.10.30">
    <property type="entry name" value="TolB, C-terminal domain"/>
    <property type="match status" value="1"/>
</dbReference>
<dbReference type="Proteomes" id="UP001597601">
    <property type="component" value="Unassembled WGS sequence"/>
</dbReference>
<comment type="caution">
    <text evidence="3">The sequence shown here is derived from an EMBL/GenBank/DDBJ whole genome shotgun (WGS) entry which is preliminary data.</text>
</comment>
<dbReference type="PROSITE" id="PS51257">
    <property type="entry name" value="PROKAR_LIPOPROTEIN"/>
    <property type="match status" value="1"/>
</dbReference>
<dbReference type="Gene3D" id="2.60.40.10">
    <property type="entry name" value="Immunoglobulins"/>
    <property type="match status" value="2"/>
</dbReference>
<feature type="chain" id="PRO_5045851908" evidence="1">
    <location>
        <begin position="17"/>
        <end position="699"/>
    </location>
</feature>
<evidence type="ECO:0000259" key="2">
    <source>
        <dbReference type="Pfam" id="PF01833"/>
    </source>
</evidence>
<dbReference type="Pfam" id="PF01833">
    <property type="entry name" value="TIG"/>
    <property type="match status" value="2"/>
</dbReference>
<dbReference type="InterPro" id="IPR011042">
    <property type="entry name" value="6-blade_b-propeller_TolB-like"/>
</dbReference>
<evidence type="ECO:0000313" key="3">
    <source>
        <dbReference type="EMBL" id="MFD2864490.1"/>
    </source>
</evidence>
<protein>
    <submittedName>
        <fullName evidence="3">IPT/TIG domain-containing protein</fullName>
    </submittedName>
</protein>
<dbReference type="InterPro" id="IPR013783">
    <property type="entry name" value="Ig-like_fold"/>
</dbReference>
<dbReference type="EMBL" id="JBHUON010000006">
    <property type="protein sequence ID" value="MFD2864490.1"/>
    <property type="molecule type" value="Genomic_DNA"/>
</dbReference>
<keyword evidence="4" id="KW-1185">Reference proteome</keyword>
<feature type="domain" description="IPT/TIG" evidence="2">
    <location>
        <begin position="203"/>
        <end position="276"/>
    </location>
</feature>
<accession>A0ABW5XL83</accession>
<dbReference type="InterPro" id="IPR014756">
    <property type="entry name" value="Ig_E-set"/>
</dbReference>
<feature type="signal peptide" evidence="1">
    <location>
        <begin position="1"/>
        <end position="16"/>
    </location>
</feature>
<proteinExistence type="predicted"/>
<feature type="domain" description="IPT/TIG" evidence="2">
    <location>
        <begin position="287"/>
        <end position="356"/>
    </location>
</feature>
<dbReference type="InterPro" id="IPR002909">
    <property type="entry name" value="IPT_dom"/>
</dbReference>
<organism evidence="3 4">
    <name type="scientific">Mucilaginibacter antarcticus</name>
    <dbReference type="NCBI Taxonomy" id="1855725"/>
    <lineage>
        <taxon>Bacteria</taxon>
        <taxon>Pseudomonadati</taxon>
        <taxon>Bacteroidota</taxon>
        <taxon>Sphingobacteriia</taxon>
        <taxon>Sphingobacteriales</taxon>
        <taxon>Sphingobacteriaceae</taxon>
        <taxon>Mucilaginibacter</taxon>
    </lineage>
</organism>
<name>A0ABW5XL83_9SPHI</name>
<evidence type="ECO:0000313" key="4">
    <source>
        <dbReference type="Proteomes" id="UP001597601"/>
    </source>
</evidence>
<keyword evidence="1" id="KW-0732">Signal</keyword>
<gene>
    <name evidence="3" type="ORF">ACFSYC_07285</name>
</gene>
<dbReference type="SUPFAM" id="SSF63829">
    <property type="entry name" value="Calcium-dependent phosphotriesterase"/>
    <property type="match status" value="1"/>
</dbReference>